<keyword evidence="1" id="KW-1133">Transmembrane helix</keyword>
<feature type="transmembrane region" description="Helical" evidence="1">
    <location>
        <begin position="12"/>
        <end position="28"/>
    </location>
</feature>
<proteinExistence type="predicted"/>
<organism evidence="2 3">
    <name type="scientific">Candidatus Olsenella pullistercoris</name>
    <dbReference type="NCBI Taxonomy" id="2838712"/>
    <lineage>
        <taxon>Bacteria</taxon>
        <taxon>Bacillati</taxon>
        <taxon>Actinomycetota</taxon>
        <taxon>Coriobacteriia</taxon>
        <taxon>Coriobacteriales</taxon>
        <taxon>Atopobiaceae</taxon>
        <taxon>Olsenella</taxon>
    </lineage>
</organism>
<evidence type="ECO:0000256" key="1">
    <source>
        <dbReference type="SAM" id="Phobius"/>
    </source>
</evidence>
<evidence type="ECO:0000313" key="2">
    <source>
        <dbReference type="EMBL" id="HIZ46073.1"/>
    </source>
</evidence>
<keyword evidence="1" id="KW-0472">Membrane</keyword>
<comment type="caution">
    <text evidence="2">The sequence shown here is derived from an EMBL/GenBank/DDBJ whole genome shotgun (WGS) entry which is preliminary data.</text>
</comment>
<evidence type="ECO:0000313" key="3">
    <source>
        <dbReference type="Proteomes" id="UP000824062"/>
    </source>
</evidence>
<dbReference type="InterPro" id="IPR005325">
    <property type="entry name" value="DUF308_memb"/>
</dbReference>
<sequence length="172" mass="17288">MQSMFQRARSTTALMGVASLLCGVVVLLNPTGVALFMTGAIGAVLAVVGVVTILGYARRRASSGGLDLTFGIVETVIGVALVSMPGAFVSWIVVVVGVLILFSGFGDLMEARALSAVGAPFAGAGTVMALLTIAFGVLVVVSPFALVDLAFGIAGAGLVFNGVTELVAALKR</sequence>
<feature type="transmembrane region" description="Helical" evidence="1">
    <location>
        <begin position="34"/>
        <end position="57"/>
    </location>
</feature>
<feature type="transmembrane region" description="Helical" evidence="1">
    <location>
        <begin position="150"/>
        <end position="170"/>
    </location>
</feature>
<accession>A0A9D2JDY4</accession>
<dbReference type="AlphaFoldDB" id="A0A9D2JDY4"/>
<feature type="transmembrane region" description="Helical" evidence="1">
    <location>
        <begin position="88"/>
        <end position="109"/>
    </location>
</feature>
<feature type="transmembrane region" description="Helical" evidence="1">
    <location>
        <begin position="121"/>
        <end position="144"/>
    </location>
</feature>
<reference evidence="2" key="2">
    <citation type="submission" date="2021-04" db="EMBL/GenBank/DDBJ databases">
        <authorList>
            <person name="Gilroy R."/>
        </authorList>
    </citation>
    <scope>NUCLEOTIDE SEQUENCE</scope>
    <source>
        <strain evidence="2">ChiHjej12B11-14209</strain>
    </source>
</reference>
<protein>
    <submittedName>
        <fullName evidence="2">DUF308 domain-containing protein</fullName>
    </submittedName>
</protein>
<reference evidence="2" key="1">
    <citation type="journal article" date="2021" name="PeerJ">
        <title>Extensive microbial diversity within the chicken gut microbiome revealed by metagenomics and culture.</title>
        <authorList>
            <person name="Gilroy R."/>
            <person name="Ravi A."/>
            <person name="Getino M."/>
            <person name="Pursley I."/>
            <person name="Horton D.L."/>
            <person name="Alikhan N.F."/>
            <person name="Baker D."/>
            <person name="Gharbi K."/>
            <person name="Hall N."/>
            <person name="Watson M."/>
            <person name="Adriaenssens E.M."/>
            <person name="Foster-Nyarko E."/>
            <person name="Jarju S."/>
            <person name="Secka A."/>
            <person name="Antonio M."/>
            <person name="Oren A."/>
            <person name="Chaudhuri R.R."/>
            <person name="La Ragione R."/>
            <person name="Hildebrand F."/>
            <person name="Pallen M.J."/>
        </authorList>
    </citation>
    <scope>NUCLEOTIDE SEQUENCE</scope>
    <source>
        <strain evidence="2">ChiHjej12B11-14209</strain>
    </source>
</reference>
<dbReference type="EMBL" id="DXBM01000032">
    <property type="protein sequence ID" value="HIZ46073.1"/>
    <property type="molecule type" value="Genomic_DNA"/>
</dbReference>
<dbReference type="Proteomes" id="UP000824062">
    <property type="component" value="Unassembled WGS sequence"/>
</dbReference>
<dbReference type="Pfam" id="PF03729">
    <property type="entry name" value="DUF308"/>
    <property type="match status" value="2"/>
</dbReference>
<feature type="transmembrane region" description="Helical" evidence="1">
    <location>
        <begin position="64"/>
        <end position="82"/>
    </location>
</feature>
<keyword evidence="1" id="KW-0812">Transmembrane</keyword>
<name>A0A9D2JDY4_9ACTN</name>
<gene>
    <name evidence="2" type="ORF">IAA19_03515</name>
</gene>